<name>A0A4Q1JN78_9BACT</name>
<keyword evidence="1" id="KW-0732">Signal</keyword>
<keyword evidence="3" id="KW-1185">Reference proteome</keyword>
<gene>
    <name evidence="2" type="ORF">EO244_04720</name>
</gene>
<sequence length="296" mass="33320">MKRISLVYLFCIFASLASAQEVELSPFFKLDAIKNYELDQAKDLLENAFSEKSFKLIGDYNPENKDSLRVLCFSRKDLSELCLKSKDRGALASVIRVGIVQLGDHVTVSLLNPQYVFCAYLSNYESDKSGLMNIVSDSKEALKSLGGKIEAFGGCLTEKELKKYHYKIMMPYFNDPVDLNTFDSFEEGLATIRKNINSGKGHTSLVYEQVFGDEKVAVFGLGLMDADDGEGHFLPIIGEEHIAAMPYEIILQGKEVSMLHGKYRFALYWPELTMGTFMKIMSTPGDVEDFLKEMTH</sequence>
<reference evidence="2 3" key="1">
    <citation type="submission" date="2019-01" db="EMBL/GenBank/DDBJ databases">
        <title>Ancylomarina salipaludis sp. nov., isolated from a salt marsh.</title>
        <authorList>
            <person name="Yoon J.-H."/>
        </authorList>
    </citation>
    <scope>NUCLEOTIDE SEQUENCE [LARGE SCALE GENOMIC DNA]</scope>
    <source>
        <strain evidence="2 3">SHSM-M15</strain>
    </source>
</reference>
<feature type="signal peptide" evidence="1">
    <location>
        <begin position="1"/>
        <end position="19"/>
    </location>
</feature>
<accession>A0A4Q1JN78</accession>
<evidence type="ECO:0000313" key="2">
    <source>
        <dbReference type="EMBL" id="RXQ96147.1"/>
    </source>
</evidence>
<dbReference type="AlphaFoldDB" id="A0A4Q1JN78"/>
<organism evidence="2 3">
    <name type="scientific">Ancylomarina salipaludis</name>
    <dbReference type="NCBI Taxonomy" id="2501299"/>
    <lineage>
        <taxon>Bacteria</taxon>
        <taxon>Pseudomonadati</taxon>
        <taxon>Bacteroidota</taxon>
        <taxon>Bacteroidia</taxon>
        <taxon>Marinilabiliales</taxon>
        <taxon>Marinifilaceae</taxon>
        <taxon>Ancylomarina</taxon>
    </lineage>
</organism>
<dbReference type="RefSeq" id="WP_129253460.1">
    <property type="nucleotide sequence ID" value="NZ_SAXA01000003.1"/>
</dbReference>
<evidence type="ECO:0000256" key="1">
    <source>
        <dbReference type="SAM" id="SignalP"/>
    </source>
</evidence>
<dbReference type="EMBL" id="SAXA01000003">
    <property type="protein sequence ID" value="RXQ96147.1"/>
    <property type="molecule type" value="Genomic_DNA"/>
</dbReference>
<comment type="caution">
    <text evidence="2">The sequence shown here is derived from an EMBL/GenBank/DDBJ whole genome shotgun (WGS) entry which is preliminary data.</text>
</comment>
<dbReference type="OrthoDB" id="9814711at2"/>
<proteinExistence type="predicted"/>
<evidence type="ECO:0000313" key="3">
    <source>
        <dbReference type="Proteomes" id="UP000289703"/>
    </source>
</evidence>
<dbReference type="Proteomes" id="UP000289703">
    <property type="component" value="Unassembled WGS sequence"/>
</dbReference>
<feature type="chain" id="PRO_5020635195" evidence="1">
    <location>
        <begin position="20"/>
        <end position="296"/>
    </location>
</feature>
<protein>
    <submittedName>
        <fullName evidence="2">Uncharacterized protein</fullName>
    </submittedName>
</protein>